<comment type="caution">
    <text evidence="1">The sequence shown here is derived from an EMBL/GenBank/DDBJ whole genome shotgun (WGS) entry which is preliminary data.</text>
</comment>
<proteinExistence type="predicted"/>
<dbReference type="EMBL" id="CALNXK010000030">
    <property type="protein sequence ID" value="CAH3117146.1"/>
    <property type="molecule type" value="Genomic_DNA"/>
</dbReference>
<dbReference type="Proteomes" id="UP001159405">
    <property type="component" value="Unassembled WGS sequence"/>
</dbReference>
<organism evidence="1 2">
    <name type="scientific">Porites lobata</name>
    <dbReference type="NCBI Taxonomy" id="104759"/>
    <lineage>
        <taxon>Eukaryota</taxon>
        <taxon>Metazoa</taxon>
        <taxon>Cnidaria</taxon>
        <taxon>Anthozoa</taxon>
        <taxon>Hexacorallia</taxon>
        <taxon>Scleractinia</taxon>
        <taxon>Fungiina</taxon>
        <taxon>Poritidae</taxon>
        <taxon>Porites</taxon>
    </lineage>
</organism>
<evidence type="ECO:0000313" key="1">
    <source>
        <dbReference type="EMBL" id="CAH3117146.1"/>
    </source>
</evidence>
<reference evidence="1 2" key="1">
    <citation type="submission" date="2022-05" db="EMBL/GenBank/DDBJ databases">
        <authorList>
            <consortium name="Genoscope - CEA"/>
            <person name="William W."/>
        </authorList>
    </citation>
    <scope>NUCLEOTIDE SEQUENCE [LARGE SCALE GENOMIC DNA]</scope>
</reference>
<accession>A0ABN8NQL2</accession>
<protein>
    <submittedName>
        <fullName evidence="1">Uncharacterized protein</fullName>
    </submittedName>
</protein>
<gene>
    <name evidence="1" type="ORF">PLOB_00025588</name>
</gene>
<name>A0ABN8NQL2_9CNID</name>
<keyword evidence="2" id="KW-1185">Reference proteome</keyword>
<sequence>MLEQALREFAQQNFGADGEAFYPVHQGNTQEVQILALMAKKPRSVFLRPFKADSLVLLGRIDTYMNRSKKEEYLNAVDRAIKRDDVEVTLELDEDNEKDEGDDAATGRKVEVQAGACANAKFKVNEEIGILELGKIDKEYVGDADVRDLLQLIELDSDRAKAIQGHKLRLITSVVYSERLKLRGKRFSEFEVDKGVIFPNSITGRLTRHWKTKYIFPKLAIRKTRGPVLIKCRRVVLNEMTNKLQLAVGEPVGICTHRGCHHDDAEEYENTAVHLDEDEQSHSEDSFSEEFGDEKNLETIKNSVLIPTKNRGERKLRINKYLNWLEKALTEKETKISVEEPLDEADCSFLLSVYVKAYPKDRTVDLRGIEVEKIQGYAIVFKLLAGLSDNDWEEVEKAWAESNVDNLLQESGQEHCQAES</sequence>
<evidence type="ECO:0000313" key="2">
    <source>
        <dbReference type="Proteomes" id="UP001159405"/>
    </source>
</evidence>